<dbReference type="SUPFAM" id="SSF52743">
    <property type="entry name" value="Subtilisin-like"/>
    <property type="match status" value="1"/>
</dbReference>
<dbReference type="PROSITE" id="PS51829">
    <property type="entry name" value="P_HOMO_B"/>
    <property type="match status" value="1"/>
</dbReference>
<evidence type="ECO:0000256" key="4">
    <source>
        <dbReference type="ARBA" id="ARBA00022692"/>
    </source>
</evidence>
<dbReference type="GO" id="GO:0007323">
    <property type="term" value="P:peptide pheromone maturation"/>
    <property type="evidence" value="ECO:0007669"/>
    <property type="project" value="UniProtKB-ARBA"/>
</dbReference>
<keyword evidence="6 14" id="KW-0378">Hydrolase</keyword>
<evidence type="ECO:0000256" key="13">
    <source>
        <dbReference type="PIRSR" id="PIRSR615500-1"/>
    </source>
</evidence>
<keyword evidence="3 14" id="KW-0645">Protease</keyword>
<dbReference type="InterPro" id="IPR023828">
    <property type="entry name" value="Peptidase_S8_Ser-AS"/>
</dbReference>
<feature type="domain" description="P/Homo B" evidence="16">
    <location>
        <begin position="468"/>
        <end position="603"/>
    </location>
</feature>
<keyword evidence="11" id="KW-0865">Zymogen</keyword>
<comment type="similarity">
    <text evidence="2">Belongs to the peptidase S8 family. Furin subfamily.</text>
</comment>
<keyword evidence="5 15" id="KW-0732">Signal</keyword>
<evidence type="ECO:0000256" key="3">
    <source>
        <dbReference type="ARBA" id="ARBA00022670"/>
    </source>
</evidence>
<reference evidence="17" key="1">
    <citation type="submission" date="2022-12" db="EMBL/GenBank/DDBJ databases">
        <authorList>
            <person name="Petersen C."/>
        </authorList>
    </citation>
    <scope>NUCLEOTIDE SEQUENCE</scope>
    <source>
        <strain evidence="17">IBT 29495</strain>
    </source>
</reference>
<protein>
    <recommendedName>
        <fullName evidence="16">P/Homo B domain-containing protein</fullName>
    </recommendedName>
</protein>
<evidence type="ECO:0000256" key="14">
    <source>
        <dbReference type="PROSITE-ProRule" id="PRU01240"/>
    </source>
</evidence>
<dbReference type="Pfam" id="PF00082">
    <property type="entry name" value="Peptidase_S8"/>
    <property type="match status" value="1"/>
</dbReference>
<evidence type="ECO:0000259" key="16">
    <source>
        <dbReference type="PROSITE" id="PS51829"/>
    </source>
</evidence>
<sequence>MRLYSSLVLYLAIITGSHAILRSRSYQTRDYFALQLPHQASPEDIALRLGLQHEGPIGELPNHYAFSIPKYDNVDIEKLLNFHRESHNGSEPLWATKLSTETALQKRIPPQAARTSDTRFLEQPDPSAVQSQDEVVSILGIHDPFFREQWHLINTVQPGNDLNITGVWLDGVTGEGVTVAIIDDGLDISSQDLAPNYYARGSYDFNDHNPEPRPRLPDDHHGTLCAAEIAAAKNHICGVGVAYNSQVSGIRMLSGPVDDMDQAAAINYDYQNNHIYSCSWGPEDNGQTMKAPGVLVQRAIVNGVQNGRGGKGSIFVFSAGNGASYDDDCNFDGYTNSIYSITVGAIDRMDTHPRYAESCSAQLVVAYSSGHGHGIYSTDNGDNCFSLHSGTSAAGPLAAGVIALALNVRPELTWRDVQYLMVETANPVHTSDGSWQHTPGGRMFSHDWGYGKLDAYALVQRARSWELVKPQAWFHSSWQNVNHEIFEGPQGLSSYYEVSSGMIRAANLAQLEHVTVTINVNHTSRGDLSVELVSPNGVVSYLSTPRMPDQRRTGYQDWEFMSVAHWGESGIGTWRVIVKDTNVNGHTGTFINWRLNLWGEATDGSNQSVHLLPGEFMEYGTEIAVIKTASLPTSTAAVNHPSADGGSAVIKTATSPASTTTVIHPSADGGFGATVPASRPWTQLGTGPFTQDAMLVYGALLGLLALCSTL</sequence>
<dbReference type="CDD" id="cd04059">
    <property type="entry name" value="Peptidases_S8_Protein_convertases_Kexins_Furin-like"/>
    <property type="match status" value="1"/>
</dbReference>
<dbReference type="GO" id="GO:0005802">
    <property type="term" value="C:trans-Golgi network"/>
    <property type="evidence" value="ECO:0007669"/>
    <property type="project" value="TreeGrafter"/>
</dbReference>
<dbReference type="PANTHER" id="PTHR42884:SF14">
    <property type="entry name" value="NEUROENDOCRINE CONVERTASE 1"/>
    <property type="match status" value="1"/>
</dbReference>
<organism evidence="17 18">
    <name type="scientific">Penicillium fimorum</name>
    <dbReference type="NCBI Taxonomy" id="1882269"/>
    <lineage>
        <taxon>Eukaryota</taxon>
        <taxon>Fungi</taxon>
        <taxon>Dikarya</taxon>
        <taxon>Ascomycota</taxon>
        <taxon>Pezizomycotina</taxon>
        <taxon>Eurotiomycetes</taxon>
        <taxon>Eurotiomycetidae</taxon>
        <taxon>Eurotiales</taxon>
        <taxon>Aspergillaceae</taxon>
        <taxon>Penicillium</taxon>
    </lineage>
</organism>
<evidence type="ECO:0000256" key="9">
    <source>
        <dbReference type="ARBA" id="ARBA00022989"/>
    </source>
</evidence>
<dbReference type="Proteomes" id="UP001149954">
    <property type="component" value="Unassembled WGS sequence"/>
</dbReference>
<feature type="active site" description="Charge relay system" evidence="13 14">
    <location>
        <position position="392"/>
    </location>
</feature>
<evidence type="ECO:0000256" key="12">
    <source>
        <dbReference type="ARBA" id="ARBA00023180"/>
    </source>
</evidence>
<dbReference type="PANTHER" id="PTHR42884">
    <property type="entry name" value="PROPROTEIN CONVERTASE SUBTILISIN/KEXIN-RELATED"/>
    <property type="match status" value="1"/>
</dbReference>
<keyword evidence="9" id="KW-1133">Transmembrane helix</keyword>
<evidence type="ECO:0000256" key="5">
    <source>
        <dbReference type="ARBA" id="ARBA00022729"/>
    </source>
</evidence>
<evidence type="ECO:0000256" key="15">
    <source>
        <dbReference type="SAM" id="SignalP"/>
    </source>
</evidence>
<evidence type="ECO:0000256" key="2">
    <source>
        <dbReference type="ARBA" id="ARBA00005325"/>
    </source>
</evidence>
<evidence type="ECO:0000256" key="7">
    <source>
        <dbReference type="ARBA" id="ARBA00022825"/>
    </source>
</evidence>
<keyword evidence="10" id="KW-0472">Membrane</keyword>
<dbReference type="Gene3D" id="2.60.120.260">
    <property type="entry name" value="Galactose-binding domain-like"/>
    <property type="match status" value="1"/>
</dbReference>
<evidence type="ECO:0000256" key="10">
    <source>
        <dbReference type="ARBA" id="ARBA00023136"/>
    </source>
</evidence>
<dbReference type="Pfam" id="PF01483">
    <property type="entry name" value="P_proprotein"/>
    <property type="match status" value="1"/>
</dbReference>
<feature type="non-terminal residue" evidence="17">
    <location>
        <position position="1"/>
    </location>
</feature>
<evidence type="ECO:0000313" key="18">
    <source>
        <dbReference type="Proteomes" id="UP001149954"/>
    </source>
</evidence>
<dbReference type="PRINTS" id="PR00723">
    <property type="entry name" value="SUBTILISIN"/>
</dbReference>
<dbReference type="InterPro" id="IPR015500">
    <property type="entry name" value="Peptidase_S8_subtilisin-rel"/>
</dbReference>
<dbReference type="InterPro" id="IPR036852">
    <property type="entry name" value="Peptidase_S8/S53_dom_sf"/>
</dbReference>
<feature type="active site" description="Charge relay system" evidence="13 14">
    <location>
        <position position="221"/>
    </location>
</feature>
<feature type="active site" description="Charge relay system" evidence="13 14">
    <location>
        <position position="183"/>
    </location>
</feature>
<evidence type="ECO:0000256" key="8">
    <source>
        <dbReference type="ARBA" id="ARBA00022837"/>
    </source>
</evidence>
<evidence type="ECO:0000313" key="17">
    <source>
        <dbReference type="EMBL" id="KAJ5497289.1"/>
    </source>
</evidence>
<reference evidence="17" key="2">
    <citation type="journal article" date="2023" name="IMA Fungus">
        <title>Comparative genomic study of the Penicillium genus elucidates a diverse pangenome and 15 lateral gene transfer events.</title>
        <authorList>
            <person name="Petersen C."/>
            <person name="Sorensen T."/>
            <person name="Nielsen M.R."/>
            <person name="Sondergaard T.E."/>
            <person name="Sorensen J.L."/>
            <person name="Fitzpatrick D.A."/>
            <person name="Frisvad J.C."/>
            <person name="Nielsen K.L."/>
        </authorList>
    </citation>
    <scope>NUCLEOTIDE SEQUENCE</scope>
    <source>
        <strain evidence="17">IBT 29495</strain>
    </source>
</reference>
<keyword evidence="4" id="KW-0812">Transmembrane</keyword>
<dbReference type="GO" id="GO:0000139">
    <property type="term" value="C:Golgi membrane"/>
    <property type="evidence" value="ECO:0007669"/>
    <property type="project" value="TreeGrafter"/>
</dbReference>
<dbReference type="AlphaFoldDB" id="A0A9X0C4L2"/>
<comment type="subcellular location">
    <subcellularLocation>
        <location evidence="1">Membrane</location>
    </subcellularLocation>
</comment>
<dbReference type="InterPro" id="IPR034182">
    <property type="entry name" value="Kexin/furin"/>
</dbReference>
<gene>
    <name evidence="17" type="ORF">N7463_009276</name>
</gene>
<dbReference type="FunFam" id="2.60.120.260:FF:000026">
    <property type="entry name" value="proprotein convertase subtilisin/kexin type 7"/>
    <property type="match status" value="1"/>
</dbReference>
<evidence type="ECO:0000256" key="6">
    <source>
        <dbReference type="ARBA" id="ARBA00022801"/>
    </source>
</evidence>
<feature type="chain" id="PRO_5040893717" description="P/Homo B domain-containing protein" evidence="15">
    <location>
        <begin position="20"/>
        <end position="710"/>
    </location>
</feature>
<accession>A0A9X0C4L2</accession>
<dbReference type="GO" id="GO:0016485">
    <property type="term" value="P:protein processing"/>
    <property type="evidence" value="ECO:0007669"/>
    <property type="project" value="TreeGrafter"/>
</dbReference>
<keyword evidence="8" id="KW-0106">Calcium</keyword>
<keyword evidence="18" id="KW-1185">Reference proteome</keyword>
<evidence type="ECO:0000256" key="11">
    <source>
        <dbReference type="ARBA" id="ARBA00023145"/>
    </source>
</evidence>
<dbReference type="Gene3D" id="3.40.50.200">
    <property type="entry name" value="Peptidase S8/S53 domain"/>
    <property type="match status" value="1"/>
</dbReference>
<comment type="caution">
    <text evidence="17">The sequence shown here is derived from an EMBL/GenBank/DDBJ whole genome shotgun (WGS) entry which is preliminary data.</text>
</comment>
<dbReference type="OrthoDB" id="300641at2759"/>
<dbReference type="FunFam" id="3.40.50.200:FF:000005">
    <property type="entry name" value="Proprotein convertase subtilisin/kexin type 7"/>
    <property type="match status" value="1"/>
</dbReference>
<proteinExistence type="inferred from homology"/>
<dbReference type="EMBL" id="JAPWDS010000005">
    <property type="protein sequence ID" value="KAJ5497289.1"/>
    <property type="molecule type" value="Genomic_DNA"/>
</dbReference>
<dbReference type="GO" id="GO:0004252">
    <property type="term" value="F:serine-type endopeptidase activity"/>
    <property type="evidence" value="ECO:0007669"/>
    <property type="project" value="UniProtKB-UniRule"/>
</dbReference>
<dbReference type="PROSITE" id="PS51892">
    <property type="entry name" value="SUBTILASE"/>
    <property type="match status" value="1"/>
</dbReference>
<evidence type="ECO:0000256" key="1">
    <source>
        <dbReference type="ARBA" id="ARBA00004370"/>
    </source>
</evidence>
<keyword evidence="12" id="KW-0325">Glycoprotein</keyword>
<dbReference type="InterPro" id="IPR008979">
    <property type="entry name" value="Galactose-bd-like_sf"/>
</dbReference>
<feature type="signal peptide" evidence="15">
    <location>
        <begin position="1"/>
        <end position="19"/>
    </location>
</feature>
<dbReference type="InterPro" id="IPR000209">
    <property type="entry name" value="Peptidase_S8/S53_dom"/>
</dbReference>
<name>A0A9X0C4L2_9EURO</name>
<dbReference type="InterPro" id="IPR002884">
    <property type="entry name" value="P_dom"/>
</dbReference>
<dbReference type="SUPFAM" id="SSF49785">
    <property type="entry name" value="Galactose-binding domain-like"/>
    <property type="match status" value="1"/>
</dbReference>
<dbReference type="PROSITE" id="PS00138">
    <property type="entry name" value="SUBTILASE_SER"/>
    <property type="match status" value="1"/>
</dbReference>
<keyword evidence="7 14" id="KW-0720">Serine protease</keyword>